<dbReference type="Proteomes" id="UP001153269">
    <property type="component" value="Unassembled WGS sequence"/>
</dbReference>
<organism evidence="1 2">
    <name type="scientific">Pleuronectes platessa</name>
    <name type="common">European plaice</name>
    <dbReference type="NCBI Taxonomy" id="8262"/>
    <lineage>
        <taxon>Eukaryota</taxon>
        <taxon>Metazoa</taxon>
        <taxon>Chordata</taxon>
        <taxon>Craniata</taxon>
        <taxon>Vertebrata</taxon>
        <taxon>Euteleostomi</taxon>
        <taxon>Actinopterygii</taxon>
        <taxon>Neopterygii</taxon>
        <taxon>Teleostei</taxon>
        <taxon>Neoteleostei</taxon>
        <taxon>Acanthomorphata</taxon>
        <taxon>Carangaria</taxon>
        <taxon>Pleuronectiformes</taxon>
        <taxon>Pleuronectoidei</taxon>
        <taxon>Pleuronectidae</taxon>
        <taxon>Pleuronectes</taxon>
    </lineage>
</organism>
<reference evidence="1" key="1">
    <citation type="submission" date="2020-03" db="EMBL/GenBank/DDBJ databases">
        <authorList>
            <person name="Weist P."/>
        </authorList>
    </citation>
    <scope>NUCLEOTIDE SEQUENCE</scope>
</reference>
<name>A0A9N7ZDA4_PLEPL</name>
<evidence type="ECO:0000313" key="1">
    <source>
        <dbReference type="EMBL" id="CAB1457619.1"/>
    </source>
</evidence>
<comment type="caution">
    <text evidence="1">The sequence shown here is derived from an EMBL/GenBank/DDBJ whole genome shotgun (WGS) entry which is preliminary data.</text>
</comment>
<dbReference type="EMBL" id="CADEAL010004350">
    <property type="protein sequence ID" value="CAB1457619.1"/>
    <property type="molecule type" value="Genomic_DNA"/>
</dbReference>
<gene>
    <name evidence="1" type="ORF">PLEPLA_LOCUS45443</name>
</gene>
<sequence length="66" mass="6952">MEVLGGITSLNHVSTCCLSPVDINTHKHLGELGTCWWIVPNIRALWGIGPLTAALSAPAVDEDGSL</sequence>
<keyword evidence="2" id="KW-1185">Reference proteome</keyword>
<dbReference type="AlphaFoldDB" id="A0A9N7ZDA4"/>
<accession>A0A9N7ZDA4</accession>
<protein>
    <submittedName>
        <fullName evidence="1">Uncharacterized protein</fullName>
    </submittedName>
</protein>
<evidence type="ECO:0000313" key="2">
    <source>
        <dbReference type="Proteomes" id="UP001153269"/>
    </source>
</evidence>
<proteinExistence type="predicted"/>